<accession>A0ACC0C1Y4</accession>
<organism evidence="1 2">
    <name type="scientific">Catharanthus roseus</name>
    <name type="common">Madagascar periwinkle</name>
    <name type="synonym">Vinca rosea</name>
    <dbReference type="NCBI Taxonomy" id="4058"/>
    <lineage>
        <taxon>Eukaryota</taxon>
        <taxon>Viridiplantae</taxon>
        <taxon>Streptophyta</taxon>
        <taxon>Embryophyta</taxon>
        <taxon>Tracheophyta</taxon>
        <taxon>Spermatophyta</taxon>
        <taxon>Magnoliopsida</taxon>
        <taxon>eudicotyledons</taxon>
        <taxon>Gunneridae</taxon>
        <taxon>Pentapetalae</taxon>
        <taxon>asterids</taxon>
        <taxon>lamiids</taxon>
        <taxon>Gentianales</taxon>
        <taxon>Apocynaceae</taxon>
        <taxon>Rauvolfioideae</taxon>
        <taxon>Vinceae</taxon>
        <taxon>Catharanthinae</taxon>
        <taxon>Catharanthus</taxon>
    </lineage>
</organism>
<keyword evidence="2" id="KW-1185">Reference proteome</keyword>
<reference evidence="2" key="1">
    <citation type="journal article" date="2023" name="Nat. Plants">
        <title>Single-cell RNA sequencing provides a high-resolution roadmap for understanding the multicellular compartmentation of specialized metabolism.</title>
        <authorList>
            <person name="Sun S."/>
            <person name="Shen X."/>
            <person name="Li Y."/>
            <person name="Li Y."/>
            <person name="Wang S."/>
            <person name="Li R."/>
            <person name="Zhang H."/>
            <person name="Shen G."/>
            <person name="Guo B."/>
            <person name="Wei J."/>
            <person name="Xu J."/>
            <person name="St-Pierre B."/>
            <person name="Chen S."/>
            <person name="Sun C."/>
        </authorList>
    </citation>
    <scope>NUCLEOTIDE SEQUENCE [LARGE SCALE GENOMIC DNA]</scope>
</reference>
<evidence type="ECO:0000313" key="1">
    <source>
        <dbReference type="EMBL" id="KAI5678894.1"/>
    </source>
</evidence>
<dbReference type="EMBL" id="CM044702">
    <property type="protein sequence ID" value="KAI5678894.1"/>
    <property type="molecule type" value="Genomic_DNA"/>
</dbReference>
<protein>
    <submittedName>
        <fullName evidence="1">Uncharacterized protein</fullName>
    </submittedName>
</protein>
<proteinExistence type="predicted"/>
<dbReference type="Proteomes" id="UP001060085">
    <property type="component" value="Linkage Group LG02"/>
</dbReference>
<sequence>MLAAIGPSFIGYGPFTMPCQTKHPSHSRFLPVCEFPSFLPKEVDNIKDPFARKLASRIERVPVQGSFLNGSIMSSCVKPMVQSETNPLVLLHGFDSSCLEWRYTLPLLEEAGLETWAVDILGWGFSDLTRLPSCGVASKRDHLYQFWNTYIKRPMTLVGPSLGAAVAIDFVSSYPEAVDKLILIDASCYAEGTGDLAKLPRILAYAGVYLLKSIPLRLYATSLAFNGLPVDTCRDWTNIGRLHCLLPWWEDATVDFMISGGYNVVAQIEHVKQKTLILWGENDQIIDKKLAVRLHSEVPNAILRQIPECGHIPHVEKPNAVSKLIVEFIEQNARQSIYAPSSSL</sequence>
<comment type="caution">
    <text evidence="1">The sequence shown here is derived from an EMBL/GenBank/DDBJ whole genome shotgun (WGS) entry which is preliminary data.</text>
</comment>
<name>A0ACC0C1Y4_CATRO</name>
<evidence type="ECO:0000313" key="2">
    <source>
        <dbReference type="Proteomes" id="UP001060085"/>
    </source>
</evidence>
<gene>
    <name evidence="1" type="ORF">M9H77_09844</name>
</gene>